<dbReference type="GO" id="GO:0003677">
    <property type="term" value="F:DNA binding"/>
    <property type="evidence" value="ECO:0007669"/>
    <property type="project" value="UniProtKB-UniRule"/>
</dbReference>
<evidence type="ECO:0000313" key="6">
    <source>
        <dbReference type="EMBL" id="MDT2404626.1"/>
    </source>
</evidence>
<keyword evidence="1" id="KW-0805">Transcription regulation</keyword>
<dbReference type="SMART" id="SM00862">
    <property type="entry name" value="Trans_reg_C"/>
    <property type="match status" value="1"/>
</dbReference>
<proteinExistence type="predicted"/>
<dbReference type="RefSeq" id="WP_048720790.1">
    <property type="nucleotide sequence ID" value="NZ_JADPDV010000256.1"/>
</dbReference>
<name>A0AAW8RZB1_ENTAV</name>
<dbReference type="Pfam" id="PF00486">
    <property type="entry name" value="Trans_reg_C"/>
    <property type="match status" value="1"/>
</dbReference>
<dbReference type="GO" id="GO:0006355">
    <property type="term" value="P:regulation of DNA-templated transcription"/>
    <property type="evidence" value="ECO:0007669"/>
    <property type="project" value="InterPro"/>
</dbReference>
<dbReference type="Proteomes" id="UP001260773">
    <property type="component" value="Unassembled WGS sequence"/>
</dbReference>
<reference evidence="6" key="1">
    <citation type="submission" date="2023-03" db="EMBL/GenBank/DDBJ databases">
        <authorList>
            <person name="Shen W."/>
            <person name="Cai J."/>
        </authorList>
    </citation>
    <scope>NUCLEOTIDE SEQUENCE</scope>
    <source>
        <strain evidence="6">P33-2</strain>
    </source>
</reference>
<dbReference type="AlphaFoldDB" id="A0AAW8RZB1"/>
<keyword evidence="3" id="KW-0804">Transcription</keyword>
<sequence>MSQILLFTNNPLNEQSFEERLRQLGHEVFTTKRMIDLCLLENTTNEFLRLFHQIILSETLANAEVKELIRVLKKHAIPVFRKSDEQLEEAQLEEWRELGIADWIENRPSIEVLRETLSCDNVRPEEKIIFLPKSDKKRPLSSLSLSSGEVKLFQILYEYKKQTVSREELCRRMWNRDKTNSSMSQLSVMVKHLKQKLSDQQIKGPIIETCWGQGYRLDERVYEQVYVDSEDLKYGNE</sequence>
<dbReference type="Gene3D" id="1.10.10.10">
    <property type="entry name" value="Winged helix-like DNA-binding domain superfamily/Winged helix DNA-binding domain"/>
    <property type="match status" value="1"/>
</dbReference>
<evidence type="ECO:0000256" key="1">
    <source>
        <dbReference type="ARBA" id="ARBA00023015"/>
    </source>
</evidence>
<feature type="DNA-binding region" description="OmpR/PhoB-type" evidence="4">
    <location>
        <begin position="114"/>
        <end position="219"/>
    </location>
</feature>
<feature type="domain" description="OmpR/PhoB-type" evidence="5">
    <location>
        <begin position="114"/>
        <end position="219"/>
    </location>
</feature>
<dbReference type="GO" id="GO:0000160">
    <property type="term" value="P:phosphorelay signal transduction system"/>
    <property type="evidence" value="ECO:0007669"/>
    <property type="project" value="InterPro"/>
</dbReference>
<dbReference type="EMBL" id="JARPWH010000120">
    <property type="protein sequence ID" value="MDT2404626.1"/>
    <property type="molecule type" value="Genomic_DNA"/>
</dbReference>
<dbReference type="InterPro" id="IPR001867">
    <property type="entry name" value="OmpR/PhoB-type_DNA-bd"/>
</dbReference>
<dbReference type="SUPFAM" id="SSF46894">
    <property type="entry name" value="C-terminal effector domain of the bipartite response regulators"/>
    <property type="match status" value="1"/>
</dbReference>
<keyword evidence="2 4" id="KW-0238">DNA-binding</keyword>
<evidence type="ECO:0000259" key="5">
    <source>
        <dbReference type="PROSITE" id="PS51755"/>
    </source>
</evidence>
<evidence type="ECO:0000256" key="4">
    <source>
        <dbReference type="PROSITE-ProRule" id="PRU01091"/>
    </source>
</evidence>
<gene>
    <name evidence="6" type="ORF">P7D43_19855</name>
</gene>
<evidence type="ECO:0000256" key="2">
    <source>
        <dbReference type="ARBA" id="ARBA00023125"/>
    </source>
</evidence>
<protein>
    <submittedName>
        <fullName evidence="6">Helix-turn-helix domain-containing protein</fullName>
    </submittedName>
</protein>
<comment type="caution">
    <text evidence="6">The sequence shown here is derived from an EMBL/GenBank/DDBJ whole genome shotgun (WGS) entry which is preliminary data.</text>
</comment>
<evidence type="ECO:0000313" key="7">
    <source>
        <dbReference type="Proteomes" id="UP001260773"/>
    </source>
</evidence>
<dbReference type="InterPro" id="IPR036388">
    <property type="entry name" value="WH-like_DNA-bd_sf"/>
</dbReference>
<evidence type="ECO:0000256" key="3">
    <source>
        <dbReference type="ARBA" id="ARBA00023163"/>
    </source>
</evidence>
<dbReference type="PROSITE" id="PS51755">
    <property type="entry name" value="OMPR_PHOB"/>
    <property type="match status" value="1"/>
</dbReference>
<organism evidence="6 7">
    <name type="scientific">Enterococcus avium</name>
    <name type="common">Streptococcus avium</name>
    <dbReference type="NCBI Taxonomy" id="33945"/>
    <lineage>
        <taxon>Bacteria</taxon>
        <taxon>Bacillati</taxon>
        <taxon>Bacillota</taxon>
        <taxon>Bacilli</taxon>
        <taxon>Lactobacillales</taxon>
        <taxon>Enterococcaceae</taxon>
        <taxon>Enterococcus</taxon>
    </lineage>
</organism>
<accession>A0AAW8RZB1</accession>
<dbReference type="InterPro" id="IPR016032">
    <property type="entry name" value="Sig_transdc_resp-reg_C-effctor"/>
</dbReference>